<dbReference type="OrthoDB" id="6755551at2759"/>
<dbReference type="AlphaFoldDB" id="A0A8K0CTI3"/>
<reference evidence="1" key="1">
    <citation type="submission" date="2019-08" db="EMBL/GenBank/DDBJ databases">
        <title>The genome of the North American firefly Photinus pyralis.</title>
        <authorList>
            <consortium name="Photinus pyralis genome working group"/>
            <person name="Fallon T.R."/>
            <person name="Sander Lower S.E."/>
            <person name="Weng J.-K."/>
        </authorList>
    </citation>
    <scope>NUCLEOTIDE SEQUENCE</scope>
    <source>
        <strain evidence="1">TRF0915ILg1</strain>
        <tissue evidence="1">Whole body</tissue>
    </source>
</reference>
<protein>
    <recommendedName>
        <fullName evidence="3">DDE-1 domain-containing protein</fullName>
    </recommendedName>
</protein>
<evidence type="ECO:0000313" key="2">
    <source>
        <dbReference type="Proteomes" id="UP000801492"/>
    </source>
</evidence>
<keyword evidence="2" id="KW-1185">Reference proteome</keyword>
<accession>A0A8K0CTI3</accession>
<sequence>MIDRFVFSEYLDILKTTLNDLDFSDKPELIWNLDETSLLHDPSKTKIVGAKGKPSSCTTSSSGIENTTVLSTVLASGGEATPLIVFKGRNIWDSCAPSNDDLICIDSDEDFNVEMYEEDFENQQQEVASSK</sequence>
<organism evidence="1 2">
    <name type="scientific">Ignelater luminosus</name>
    <name type="common">Cucubano</name>
    <name type="synonym">Pyrophorus luminosus</name>
    <dbReference type="NCBI Taxonomy" id="2038154"/>
    <lineage>
        <taxon>Eukaryota</taxon>
        <taxon>Metazoa</taxon>
        <taxon>Ecdysozoa</taxon>
        <taxon>Arthropoda</taxon>
        <taxon>Hexapoda</taxon>
        <taxon>Insecta</taxon>
        <taxon>Pterygota</taxon>
        <taxon>Neoptera</taxon>
        <taxon>Endopterygota</taxon>
        <taxon>Coleoptera</taxon>
        <taxon>Polyphaga</taxon>
        <taxon>Elateriformia</taxon>
        <taxon>Elateroidea</taxon>
        <taxon>Elateridae</taxon>
        <taxon>Agrypninae</taxon>
        <taxon>Pyrophorini</taxon>
        <taxon>Ignelater</taxon>
    </lineage>
</organism>
<dbReference type="EMBL" id="VTPC01008835">
    <property type="protein sequence ID" value="KAF2892264.1"/>
    <property type="molecule type" value="Genomic_DNA"/>
</dbReference>
<comment type="caution">
    <text evidence="1">The sequence shown here is derived from an EMBL/GenBank/DDBJ whole genome shotgun (WGS) entry which is preliminary data.</text>
</comment>
<gene>
    <name evidence="1" type="ORF">ILUMI_13905</name>
</gene>
<proteinExistence type="predicted"/>
<name>A0A8K0CTI3_IGNLU</name>
<evidence type="ECO:0000313" key="1">
    <source>
        <dbReference type="EMBL" id="KAF2892264.1"/>
    </source>
</evidence>
<dbReference type="Proteomes" id="UP000801492">
    <property type="component" value="Unassembled WGS sequence"/>
</dbReference>
<evidence type="ECO:0008006" key="3">
    <source>
        <dbReference type="Google" id="ProtNLM"/>
    </source>
</evidence>